<keyword evidence="1" id="KW-0732">Signal</keyword>
<dbReference type="RefSeq" id="XP_065659256.1">
    <property type="nucleotide sequence ID" value="XM_065803184.1"/>
</dbReference>
<feature type="chain" id="PRO_5047082639" evidence="1">
    <location>
        <begin position="17"/>
        <end position="258"/>
    </location>
</feature>
<sequence>MVFLVLMSLLFASVFGSLFNRHENVKYAFYRSLPISENAAIISSWKLLANSCEVESQFIGKRYALNNDLATVLMFDLNGILAGIQMGISEDIKEAKWFGKIHIKDVDTNYVTAYFTEPSDICNNIIIRNKDYVGDKLGILSGKELQDMPLKEAELKGTKWTKGKCVFGRGQHYWYNVKSDMDCSDFFPIFLLYNNKLLTGFGFVVCGILNNTNVERHNPEKLKYLLEPITHPKCIDACADISTQYVYLNENPGLNSFC</sequence>
<evidence type="ECO:0000313" key="3">
    <source>
        <dbReference type="RefSeq" id="XP_065659256.1"/>
    </source>
</evidence>
<dbReference type="Proteomes" id="UP001652625">
    <property type="component" value="Chromosome 08"/>
</dbReference>
<evidence type="ECO:0000256" key="1">
    <source>
        <dbReference type="SAM" id="SignalP"/>
    </source>
</evidence>
<dbReference type="GeneID" id="100203209"/>
<reference evidence="3" key="1">
    <citation type="submission" date="2025-08" db="UniProtKB">
        <authorList>
            <consortium name="RefSeq"/>
        </authorList>
    </citation>
    <scope>IDENTIFICATION</scope>
</reference>
<organism evidence="2 3">
    <name type="scientific">Hydra vulgaris</name>
    <name type="common">Hydra</name>
    <name type="synonym">Hydra attenuata</name>
    <dbReference type="NCBI Taxonomy" id="6087"/>
    <lineage>
        <taxon>Eukaryota</taxon>
        <taxon>Metazoa</taxon>
        <taxon>Cnidaria</taxon>
        <taxon>Hydrozoa</taxon>
        <taxon>Hydroidolina</taxon>
        <taxon>Anthoathecata</taxon>
        <taxon>Aplanulata</taxon>
        <taxon>Hydridae</taxon>
        <taxon>Hydra</taxon>
    </lineage>
</organism>
<feature type="signal peptide" evidence="1">
    <location>
        <begin position="1"/>
        <end position="16"/>
    </location>
</feature>
<protein>
    <submittedName>
        <fullName evidence="3">Uncharacterized protein LOC100203209 isoform X4</fullName>
    </submittedName>
</protein>
<keyword evidence="2" id="KW-1185">Reference proteome</keyword>
<gene>
    <name evidence="3" type="primary">LOC100203209</name>
</gene>
<name>A0ABM4CC86_HYDVU</name>
<accession>A0ABM4CC86</accession>
<evidence type="ECO:0000313" key="2">
    <source>
        <dbReference type="Proteomes" id="UP001652625"/>
    </source>
</evidence>
<proteinExistence type="predicted"/>